<sequence>MRHLFMKLHLWERHLFKWINGRMHNRFLNFWLFYLTHLGGATSTIVINILIWAFAPQPWRTASLQTMTALAVSHLPVAIAKKLYPRMRPYLALPDTNTFRNPLKDHSFPSGHTTAIFASTVPYMVAFPALTVILLPLACIVGFSRIYLGLHYPSDVFAGLVIGTSVAAGTIALWI</sequence>
<evidence type="ECO:0000256" key="3">
    <source>
        <dbReference type="ARBA" id="ARBA00022692"/>
    </source>
</evidence>
<evidence type="ECO:0000256" key="5">
    <source>
        <dbReference type="ARBA" id="ARBA00022989"/>
    </source>
</evidence>
<comment type="caution">
    <text evidence="9">The sequence shown here is derived from an EMBL/GenBank/DDBJ whole genome shotgun (WGS) entry which is preliminary data.</text>
</comment>
<dbReference type="SMART" id="SM00014">
    <property type="entry name" value="acidPPc"/>
    <property type="match status" value="1"/>
</dbReference>
<gene>
    <name evidence="9" type="ORF">UQ64_20650</name>
</gene>
<feature type="domain" description="Phosphatidic acid phosphatase type 2/haloperoxidase" evidence="8">
    <location>
        <begin position="64"/>
        <end position="171"/>
    </location>
</feature>
<feature type="transmembrane region" description="Helical" evidence="7">
    <location>
        <begin position="156"/>
        <end position="174"/>
    </location>
</feature>
<dbReference type="SUPFAM" id="SSF48317">
    <property type="entry name" value="Acid phosphatase/Vanadium-dependent haloperoxidase"/>
    <property type="match status" value="1"/>
</dbReference>
<evidence type="ECO:0000256" key="4">
    <source>
        <dbReference type="ARBA" id="ARBA00022801"/>
    </source>
</evidence>
<evidence type="ECO:0000256" key="6">
    <source>
        <dbReference type="ARBA" id="ARBA00023136"/>
    </source>
</evidence>
<dbReference type="Pfam" id="PF01569">
    <property type="entry name" value="PAP2"/>
    <property type="match status" value="1"/>
</dbReference>
<dbReference type="OrthoDB" id="9789113at2"/>
<keyword evidence="2" id="KW-1003">Cell membrane</keyword>
<dbReference type="Proteomes" id="UP000054709">
    <property type="component" value="Unassembled WGS sequence"/>
</dbReference>
<evidence type="ECO:0000256" key="1">
    <source>
        <dbReference type="ARBA" id="ARBA00004651"/>
    </source>
</evidence>
<organism evidence="9 10">
    <name type="scientific">Paenibacillus etheri</name>
    <dbReference type="NCBI Taxonomy" id="1306852"/>
    <lineage>
        <taxon>Bacteria</taxon>
        <taxon>Bacillati</taxon>
        <taxon>Bacillota</taxon>
        <taxon>Bacilli</taxon>
        <taxon>Bacillales</taxon>
        <taxon>Paenibacillaceae</taxon>
        <taxon>Paenibacillus</taxon>
    </lineage>
</organism>
<evidence type="ECO:0000259" key="8">
    <source>
        <dbReference type="SMART" id="SM00014"/>
    </source>
</evidence>
<evidence type="ECO:0000313" key="9">
    <source>
        <dbReference type="EMBL" id="KTD85294.1"/>
    </source>
</evidence>
<feature type="transmembrane region" description="Helical" evidence="7">
    <location>
        <begin position="31"/>
        <end position="55"/>
    </location>
</feature>
<dbReference type="GO" id="GO:0005886">
    <property type="term" value="C:plasma membrane"/>
    <property type="evidence" value="ECO:0007669"/>
    <property type="project" value="UniProtKB-SubCell"/>
</dbReference>
<dbReference type="AlphaFoldDB" id="A0A0W1AVG5"/>
<dbReference type="RefSeq" id="WP_060624839.1">
    <property type="nucleotide sequence ID" value="NZ_LCZJ02000028.1"/>
</dbReference>
<dbReference type="PANTHER" id="PTHR14969:SF62">
    <property type="entry name" value="DECAPRENYLPHOSPHORYL-5-PHOSPHORIBOSE PHOSPHATASE RV3807C-RELATED"/>
    <property type="match status" value="1"/>
</dbReference>
<name>A0A0W1AVG5_9BACL</name>
<keyword evidence="6 7" id="KW-0472">Membrane</keyword>
<keyword evidence="3 7" id="KW-0812">Transmembrane</keyword>
<evidence type="ECO:0000256" key="2">
    <source>
        <dbReference type="ARBA" id="ARBA00022475"/>
    </source>
</evidence>
<keyword evidence="5 7" id="KW-1133">Transmembrane helix</keyword>
<proteinExistence type="predicted"/>
<keyword evidence="4" id="KW-0378">Hydrolase</keyword>
<protein>
    <submittedName>
        <fullName evidence="9">Phosphoesterase</fullName>
    </submittedName>
</protein>
<keyword evidence="10" id="KW-1185">Reference proteome</keyword>
<evidence type="ECO:0000256" key="7">
    <source>
        <dbReference type="SAM" id="Phobius"/>
    </source>
</evidence>
<feature type="transmembrane region" description="Helical" evidence="7">
    <location>
        <begin position="125"/>
        <end position="150"/>
    </location>
</feature>
<dbReference type="GO" id="GO:0016787">
    <property type="term" value="F:hydrolase activity"/>
    <property type="evidence" value="ECO:0007669"/>
    <property type="project" value="UniProtKB-KW"/>
</dbReference>
<dbReference type="InterPro" id="IPR036938">
    <property type="entry name" value="PAP2/HPO_sf"/>
</dbReference>
<dbReference type="EMBL" id="LCZJ02000028">
    <property type="protein sequence ID" value="KTD85294.1"/>
    <property type="molecule type" value="Genomic_DNA"/>
</dbReference>
<comment type="subcellular location">
    <subcellularLocation>
        <location evidence="1">Cell membrane</location>
        <topology evidence="1">Multi-pass membrane protein</topology>
    </subcellularLocation>
</comment>
<dbReference type="InterPro" id="IPR000326">
    <property type="entry name" value="PAP2/HPO"/>
</dbReference>
<evidence type="ECO:0000313" key="10">
    <source>
        <dbReference type="Proteomes" id="UP000054709"/>
    </source>
</evidence>
<accession>A0A0W1AVG5</accession>
<reference evidence="9 10" key="1">
    <citation type="journal article" date="2015" name="Int. Biodeterior. Biodegradation">
        <title>Physiological and genetic screening methods for the isolation of methyl tert-butyl ether-degrading bacteria for bioremediation purposes.</title>
        <authorList>
            <person name="Guisado I.M."/>
            <person name="Purswani J."/>
            <person name="Gonzalez Lopez J."/>
            <person name="Pozo C."/>
        </authorList>
    </citation>
    <scope>NUCLEOTIDE SEQUENCE [LARGE SCALE GENOMIC DNA]</scope>
    <source>
        <strain evidence="9 10">SH7</strain>
    </source>
</reference>
<dbReference type="PANTHER" id="PTHR14969">
    <property type="entry name" value="SPHINGOSINE-1-PHOSPHATE PHOSPHOHYDROLASE"/>
    <property type="match status" value="1"/>
</dbReference>
<dbReference type="Gene3D" id="1.20.144.10">
    <property type="entry name" value="Phosphatidic acid phosphatase type 2/haloperoxidase"/>
    <property type="match status" value="1"/>
</dbReference>